<name>V9FJ01_PHYNI</name>
<dbReference type="HOGENOM" id="CLU_3385886_0_0_1"/>
<dbReference type="Proteomes" id="UP000018721">
    <property type="component" value="Unassembled WGS sequence"/>
</dbReference>
<gene>
    <name evidence="1" type="ORF">F443_05755</name>
</gene>
<dbReference type="AlphaFoldDB" id="V9FJ01"/>
<protein>
    <submittedName>
        <fullName evidence="1">Uncharacterized protein</fullName>
    </submittedName>
</protein>
<keyword evidence="2" id="KW-1185">Reference proteome</keyword>
<reference evidence="1 2" key="1">
    <citation type="submission" date="2013-11" db="EMBL/GenBank/DDBJ databases">
        <title>The Genome Sequence of Phytophthora parasitica P1569.</title>
        <authorList>
            <consortium name="The Broad Institute Genomics Platform"/>
            <person name="Russ C."/>
            <person name="Tyler B."/>
            <person name="Panabieres F."/>
            <person name="Shan W."/>
            <person name="Tripathy S."/>
            <person name="Grunwald N."/>
            <person name="Machado M."/>
            <person name="Johnson C.S."/>
            <person name="Arredondo F."/>
            <person name="Hong C."/>
            <person name="Coffey M."/>
            <person name="Young S.K."/>
            <person name="Zeng Q."/>
            <person name="Gargeya S."/>
            <person name="Fitzgerald M."/>
            <person name="Abouelleil A."/>
            <person name="Alvarado L."/>
            <person name="Chapman S.B."/>
            <person name="Gainer-Dewar J."/>
            <person name="Goldberg J."/>
            <person name="Griggs A."/>
            <person name="Gujja S."/>
            <person name="Hansen M."/>
            <person name="Howarth C."/>
            <person name="Imamovic A."/>
            <person name="Ireland A."/>
            <person name="Larimer J."/>
            <person name="McCowan C."/>
            <person name="Murphy C."/>
            <person name="Pearson M."/>
            <person name="Poon T.W."/>
            <person name="Priest M."/>
            <person name="Roberts A."/>
            <person name="Saif S."/>
            <person name="Shea T."/>
            <person name="Sykes S."/>
            <person name="Wortman J."/>
            <person name="Nusbaum C."/>
            <person name="Birren B."/>
        </authorList>
    </citation>
    <scope>NUCLEOTIDE SEQUENCE [LARGE SCALE GENOMIC DNA]</scope>
    <source>
        <strain evidence="1 2">P1569</strain>
    </source>
</reference>
<proteinExistence type="predicted"/>
<sequence length="33" mass="3802">MATTRPTIHSQFDCLLCPQIRLKHVTKLCLVAY</sequence>
<evidence type="ECO:0000313" key="1">
    <source>
        <dbReference type="EMBL" id="ETI50768.1"/>
    </source>
</evidence>
<organism evidence="1 2">
    <name type="scientific">Phytophthora nicotianae P1569</name>
    <dbReference type="NCBI Taxonomy" id="1317065"/>
    <lineage>
        <taxon>Eukaryota</taxon>
        <taxon>Sar</taxon>
        <taxon>Stramenopiles</taxon>
        <taxon>Oomycota</taxon>
        <taxon>Peronosporomycetes</taxon>
        <taxon>Peronosporales</taxon>
        <taxon>Peronosporaceae</taxon>
        <taxon>Phytophthora</taxon>
    </lineage>
</organism>
<accession>V9FJ01</accession>
<dbReference type="EMBL" id="ANIZ01000979">
    <property type="protein sequence ID" value="ETI50768.1"/>
    <property type="molecule type" value="Genomic_DNA"/>
</dbReference>
<comment type="caution">
    <text evidence="1">The sequence shown here is derived from an EMBL/GenBank/DDBJ whole genome shotgun (WGS) entry which is preliminary data.</text>
</comment>
<evidence type="ECO:0000313" key="2">
    <source>
        <dbReference type="Proteomes" id="UP000018721"/>
    </source>
</evidence>